<organism evidence="1 2">
    <name type="scientific">Dermacentor silvarum</name>
    <name type="common">Tick</name>
    <dbReference type="NCBI Taxonomy" id="543639"/>
    <lineage>
        <taxon>Eukaryota</taxon>
        <taxon>Metazoa</taxon>
        <taxon>Ecdysozoa</taxon>
        <taxon>Arthropoda</taxon>
        <taxon>Chelicerata</taxon>
        <taxon>Arachnida</taxon>
        <taxon>Acari</taxon>
        <taxon>Parasitiformes</taxon>
        <taxon>Ixodida</taxon>
        <taxon>Ixodoidea</taxon>
        <taxon>Ixodidae</taxon>
        <taxon>Rhipicephalinae</taxon>
        <taxon>Dermacentor</taxon>
    </lineage>
</organism>
<evidence type="ECO:0000313" key="2">
    <source>
        <dbReference type="Proteomes" id="UP000821865"/>
    </source>
</evidence>
<sequence>MASHSNNASAVVMLGGYRLMFLLCKRRKQRARKVRRPRSTWMRNMCRNRKFGHSSLLIPLLRRSDPEYYFEFLASGDTQRSLSFSYMIGRSTVSDIISETTQVIWETLKKRYVKCPTKPEEWRDIARGFEQRWNFPNCVGSIDGKHVTVEAPCNSASENFNYKGSFSKILMAVCDSAYKFLYVEVGRSGGESDGGVFGRNVLFEADVEGGGSACPTLSGGVPTWI</sequence>
<dbReference type="EMBL" id="CM023470">
    <property type="protein sequence ID" value="KAH7979444.1"/>
    <property type="molecule type" value="Genomic_DNA"/>
</dbReference>
<proteinExistence type="predicted"/>
<keyword evidence="2" id="KW-1185">Reference proteome</keyword>
<protein>
    <submittedName>
        <fullName evidence="1">Uncharacterized protein</fullName>
    </submittedName>
</protein>
<reference evidence="1" key="1">
    <citation type="submission" date="2020-05" db="EMBL/GenBank/DDBJ databases">
        <title>Large-scale comparative analyses of tick genomes elucidate their genetic diversity and vector capacities.</title>
        <authorList>
            <person name="Jia N."/>
            <person name="Wang J."/>
            <person name="Shi W."/>
            <person name="Du L."/>
            <person name="Sun Y."/>
            <person name="Zhan W."/>
            <person name="Jiang J."/>
            <person name="Wang Q."/>
            <person name="Zhang B."/>
            <person name="Ji P."/>
            <person name="Sakyi L.B."/>
            <person name="Cui X."/>
            <person name="Yuan T."/>
            <person name="Jiang B."/>
            <person name="Yang W."/>
            <person name="Lam T.T.-Y."/>
            <person name="Chang Q."/>
            <person name="Ding S."/>
            <person name="Wang X."/>
            <person name="Zhu J."/>
            <person name="Ruan X."/>
            <person name="Zhao L."/>
            <person name="Wei J."/>
            <person name="Que T."/>
            <person name="Du C."/>
            <person name="Cheng J."/>
            <person name="Dai P."/>
            <person name="Han X."/>
            <person name="Huang E."/>
            <person name="Gao Y."/>
            <person name="Liu J."/>
            <person name="Shao H."/>
            <person name="Ye R."/>
            <person name="Li L."/>
            <person name="Wei W."/>
            <person name="Wang X."/>
            <person name="Wang C."/>
            <person name="Yang T."/>
            <person name="Huo Q."/>
            <person name="Li W."/>
            <person name="Guo W."/>
            <person name="Chen H."/>
            <person name="Zhou L."/>
            <person name="Ni X."/>
            <person name="Tian J."/>
            <person name="Zhou Y."/>
            <person name="Sheng Y."/>
            <person name="Liu T."/>
            <person name="Pan Y."/>
            <person name="Xia L."/>
            <person name="Li J."/>
            <person name="Zhao F."/>
            <person name="Cao W."/>
        </authorList>
    </citation>
    <scope>NUCLEOTIDE SEQUENCE</scope>
    <source>
        <strain evidence="1">Dsil-2018</strain>
    </source>
</reference>
<accession>A0ACB8DY23</accession>
<gene>
    <name evidence="1" type="ORF">HPB49_009429</name>
</gene>
<comment type="caution">
    <text evidence="1">The sequence shown here is derived from an EMBL/GenBank/DDBJ whole genome shotgun (WGS) entry which is preliminary data.</text>
</comment>
<name>A0ACB8DY23_DERSI</name>
<evidence type="ECO:0000313" key="1">
    <source>
        <dbReference type="EMBL" id="KAH7979444.1"/>
    </source>
</evidence>
<dbReference type="Proteomes" id="UP000821865">
    <property type="component" value="Chromosome 1"/>
</dbReference>